<evidence type="ECO:0000313" key="1">
    <source>
        <dbReference type="EMBL" id="RLW06244.1"/>
    </source>
</evidence>
<gene>
    <name evidence="1" type="ORF">DV515_00004584</name>
</gene>
<proteinExistence type="predicted"/>
<name>A0A3L8SQ04_CHLGU</name>
<organism evidence="1 2">
    <name type="scientific">Chloebia gouldiae</name>
    <name type="common">Gouldian finch</name>
    <name type="synonym">Erythrura gouldiae</name>
    <dbReference type="NCBI Taxonomy" id="44316"/>
    <lineage>
        <taxon>Eukaryota</taxon>
        <taxon>Metazoa</taxon>
        <taxon>Chordata</taxon>
        <taxon>Craniata</taxon>
        <taxon>Vertebrata</taxon>
        <taxon>Euteleostomi</taxon>
        <taxon>Archelosauria</taxon>
        <taxon>Archosauria</taxon>
        <taxon>Dinosauria</taxon>
        <taxon>Saurischia</taxon>
        <taxon>Theropoda</taxon>
        <taxon>Coelurosauria</taxon>
        <taxon>Aves</taxon>
        <taxon>Neognathae</taxon>
        <taxon>Neoaves</taxon>
        <taxon>Telluraves</taxon>
        <taxon>Australaves</taxon>
        <taxon>Passeriformes</taxon>
        <taxon>Passeroidea</taxon>
        <taxon>Passeridae</taxon>
        <taxon>Chloebia</taxon>
    </lineage>
</organism>
<dbReference type="Proteomes" id="UP000276834">
    <property type="component" value="Unassembled WGS sequence"/>
</dbReference>
<sequence length="280" mass="31647">MDRSSGLYWLSQPQQVSPAGTFWQCCSCVEVVHTKKSSLLSLPARGWEADILAVVRRPYISFCTCPLASTESETTAAAAKNAYLTFQELAITITTKLCTFAWCGFTMQECVISLELEIHQDISWLKSNTESSDAKAEAVADDMCHTNIRVAQTLLAKHYFCSREWDHGQGNQNHLSLESPNQAVKELLPLCWIWNTYRFCDLIAFFMQCNYYRDKYCRESTVKGKEKAQSVSGSLDMARNSSQVEEATFLSSVQLYSPASLHLTAIFKCFTKDYHMGPEK</sequence>
<comment type="caution">
    <text evidence="1">The sequence shown here is derived from an EMBL/GenBank/DDBJ whole genome shotgun (WGS) entry which is preliminary data.</text>
</comment>
<accession>A0A3L8SQ04</accession>
<reference evidence="1 2" key="1">
    <citation type="journal article" date="2018" name="Proc. R. Soc. B">
        <title>A non-coding region near Follistatin controls head colour polymorphism in the Gouldian finch.</title>
        <authorList>
            <person name="Toomey M.B."/>
            <person name="Marques C.I."/>
            <person name="Andrade P."/>
            <person name="Araujo P.M."/>
            <person name="Sabatino S."/>
            <person name="Gazda M.A."/>
            <person name="Afonso S."/>
            <person name="Lopes R.J."/>
            <person name="Corbo J.C."/>
            <person name="Carneiro M."/>
        </authorList>
    </citation>
    <scope>NUCLEOTIDE SEQUENCE [LARGE SCALE GENOMIC DNA]</scope>
    <source>
        <strain evidence="1">Red01</strain>
        <tissue evidence="1">Muscle</tissue>
    </source>
</reference>
<evidence type="ECO:0000313" key="2">
    <source>
        <dbReference type="Proteomes" id="UP000276834"/>
    </source>
</evidence>
<keyword evidence="2" id="KW-1185">Reference proteome</keyword>
<dbReference type="EMBL" id="QUSF01000009">
    <property type="protein sequence ID" value="RLW06244.1"/>
    <property type="molecule type" value="Genomic_DNA"/>
</dbReference>
<dbReference type="AlphaFoldDB" id="A0A3L8SQ04"/>
<protein>
    <submittedName>
        <fullName evidence="1">Uncharacterized protein</fullName>
    </submittedName>
</protein>